<protein>
    <submittedName>
        <fullName evidence="1">Uncharacterized protein</fullName>
    </submittedName>
</protein>
<dbReference type="EMBL" id="FPCK01000003">
    <property type="protein sequence ID" value="SFV37234.1"/>
    <property type="molecule type" value="Genomic_DNA"/>
</dbReference>
<organism evidence="1 2">
    <name type="scientific">Devosia crocina</name>
    <dbReference type="NCBI Taxonomy" id="429728"/>
    <lineage>
        <taxon>Bacteria</taxon>
        <taxon>Pseudomonadati</taxon>
        <taxon>Pseudomonadota</taxon>
        <taxon>Alphaproteobacteria</taxon>
        <taxon>Hyphomicrobiales</taxon>
        <taxon>Devosiaceae</taxon>
        <taxon>Devosia</taxon>
    </lineage>
</organism>
<name>A0A1I7NRC1_9HYPH</name>
<evidence type="ECO:0000313" key="2">
    <source>
        <dbReference type="Proteomes" id="UP000199074"/>
    </source>
</evidence>
<evidence type="ECO:0000313" key="1">
    <source>
        <dbReference type="EMBL" id="SFV37234.1"/>
    </source>
</evidence>
<proteinExistence type="predicted"/>
<dbReference type="STRING" id="429728.SAMN05216456_2819"/>
<dbReference type="AlphaFoldDB" id="A0A1I7NRC1"/>
<sequence length="280" mass="30788">MSVSFQTIDDTNSSAAVSLLEEGFPHHRAGFWRDALLRMADYARLHQFHGLGTIMTAGGQPAGVLLTLPARLSDGRCVVNLSSWYVRQKYSWLAPRMLQMATSDPTLTYTDLTASHDAAKLNAALGFRTVTSATAFCLVPFLALQFGGTARIIPWSPDTSADLDPAQRDMLRFHRDLDCLCAVLEEPEGTSPLIFNRARWRGLPCARLLHVRPGPVKPALGAMGRFLLRSGVPTMTLPATADGELPIRWPGRTDTPVQVKGEWQGERVDAAYSEMAFLHL</sequence>
<dbReference type="Proteomes" id="UP000199074">
    <property type="component" value="Unassembled WGS sequence"/>
</dbReference>
<gene>
    <name evidence="1" type="ORF">SAMN05216456_2819</name>
</gene>
<accession>A0A1I7NRC1</accession>
<reference evidence="1 2" key="1">
    <citation type="submission" date="2016-10" db="EMBL/GenBank/DDBJ databases">
        <authorList>
            <person name="de Groot N.N."/>
        </authorList>
    </citation>
    <scope>NUCLEOTIDE SEQUENCE [LARGE SCALE GENOMIC DNA]</scope>
    <source>
        <strain evidence="1 2">IPL20</strain>
    </source>
</reference>
<keyword evidence="2" id="KW-1185">Reference proteome</keyword>